<dbReference type="InterPro" id="IPR056501">
    <property type="entry name" value="NAD-bd_HRPKS_sdrA"/>
</dbReference>
<dbReference type="InterPro" id="IPR011032">
    <property type="entry name" value="GroES-like_sf"/>
</dbReference>
<dbReference type="InterPro" id="IPR016035">
    <property type="entry name" value="Acyl_Trfase/lysoPLipase"/>
</dbReference>
<dbReference type="InterPro" id="IPR013968">
    <property type="entry name" value="PKS_KR"/>
</dbReference>
<dbReference type="InterPro" id="IPR020843">
    <property type="entry name" value="ER"/>
</dbReference>
<dbReference type="GO" id="GO:0004312">
    <property type="term" value="F:fatty acid synthase activity"/>
    <property type="evidence" value="ECO:0007669"/>
    <property type="project" value="TreeGrafter"/>
</dbReference>
<dbReference type="Gene3D" id="1.10.1200.10">
    <property type="entry name" value="ACP-like"/>
    <property type="match status" value="1"/>
</dbReference>
<dbReference type="InterPro" id="IPR042104">
    <property type="entry name" value="PKS_dehydratase_sf"/>
</dbReference>
<accession>A0A2C5ZCG4</accession>
<dbReference type="Gene3D" id="3.90.180.10">
    <property type="entry name" value="Medium-chain alcohol dehydrogenases, catalytic domain"/>
    <property type="match status" value="1"/>
</dbReference>
<feature type="region of interest" description="C-terminal hotdog fold" evidence="6">
    <location>
        <begin position="336"/>
        <end position="491"/>
    </location>
</feature>
<feature type="domain" description="Carrier" evidence="7">
    <location>
        <begin position="1465"/>
        <end position="1544"/>
    </location>
</feature>
<dbReference type="EMBL" id="NJEU01000269">
    <property type="protein sequence ID" value="PHH77422.1"/>
    <property type="molecule type" value="Genomic_DNA"/>
</dbReference>
<evidence type="ECO:0000313" key="10">
    <source>
        <dbReference type="Proteomes" id="UP000224854"/>
    </source>
</evidence>
<feature type="active site" description="Proton acceptor; for dehydratase activity" evidence="6">
    <location>
        <position position="224"/>
    </location>
</feature>
<dbReference type="SMART" id="SM00829">
    <property type="entry name" value="PKS_ER"/>
    <property type="match status" value="1"/>
</dbReference>
<dbReference type="PROSITE" id="PS00012">
    <property type="entry name" value="PHOSPHOPANTETHEINE"/>
    <property type="match status" value="1"/>
</dbReference>
<dbReference type="Pfam" id="PF23297">
    <property type="entry name" value="ACP_SdgA_C"/>
    <property type="match status" value="1"/>
</dbReference>
<evidence type="ECO:0000259" key="8">
    <source>
        <dbReference type="PROSITE" id="PS52019"/>
    </source>
</evidence>
<keyword evidence="4" id="KW-0560">Oxidoreductase</keyword>
<comment type="caution">
    <text evidence="9">The sequence shown here is derived from an EMBL/GenBank/DDBJ whole genome shotgun (WGS) entry which is preliminary data.</text>
</comment>
<dbReference type="Pfam" id="PF21089">
    <property type="entry name" value="PKS_DH_N"/>
    <property type="match status" value="1"/>
</dbReference>
<dbReference type="Gene3D" id="3.40.366.10">
    <property type="entry name" value="Malonyl-Coenzyme A Acyl Carrier Protein, domain 2"/>
    <property type="match status" value="1"/>
</dbReference>
<dbReference type="Proteomes" id="UP000224854">
    <property type="component" value="Unassembled WGS sequence"/>
</dbReference>
<dbReference type="GO" id="GO:0006633">
    <property type="term" value="P:fatty acid biosynthetic process"/>
    <property type="evidence" value="ECO:0007669"/>
    <property type="project" value="TreeGrafter"/>
</dbReference>
<dbReference type="InterPro" id="IPR049551">
    <property type="entry name" value="PKS_DH_C"/>
</dbReference>
<dbReference type="PANTHER" id="PTHR43775:SF37">
    <property type="entry name" value="SI:DKEY-61P9.11"/>
    <property type="match status" value="1"/>
</dbReference>
<dbReference type="InterPro" id="IPR036291">
    <property type="entry name" value="NAD(P)-bd_dom_sf"/>
</dbReference>
<dbReference type="InterPro" id="IPR009081">
    <property type="entry name" value="PP-bd_ACP"/>
</dbReference>
<dbReference type="Pfam" id="PF08659">
    <property type="entry name" value="KR"/>
    <property type="match status" value="1"/>
</dbReference>
<evidence type="ECO:0000256" key="4">
    <source>
        <dbReference type="ARBA" id="ARBA00023002"/>
    </source>
</evidence>
<dbReference type="PROSITE" id="PS52019">
    <property type="entry name" value="PKS_MFAS_DH"/>
    <property type="match status" value="1"/>
</dbReference>
<keyword evidence="3" id="KW-0808">Transferase</keyword>
<dbReference type="Pfam" id="PF23114">
    <property type="entry name" value="NAD-bd_HRPKS_sdrA"/>
    <property type="match status" value="1"/>
</dbReference>
<dbReference type="SMART" id="SM00826">
    <property type="entry name" value="PKS_DH"/>
    <property type="match status" value="1"/>
</dbReference>
<evidence type="ECO:0000256" key="5">
    <source>
        <dbReference type="ARBA" id="ARBA00023268"/>
    </source>
</evidence>
<feature type="active site" description="Proton donor; for dehydratase activity" evidence="6">
    <location>
        <position position="401"/>
    </location>
</feature>
<dbReference type="InterPro" id="IPR001227">
    <property type="entry name" value="Ac_transferase_dom_sf"/>
</dbReference>
<dbReference type="InterPro" id="IPR050091">
    <property type="entry name" value="PKS_NRPS_Biosynth_Enz"/>
</dbReference>
<dbReference type="CDD" id="cd05195">
    <property type="entry name" value="enoyl_red"/>
    <property type="match status" value="1"/>
</dbReference>
<dbReference type="PANTHER" id="PTHR43775">
    <property type="entry name" value="FATTY ACID SYNTHASE"/>
    <property type="match status" value="1"/>
</dbReference>
<dbReference type="InterPro" id="IPR049552">
    <property type="entry name" value="PKS_DH_N"/>
</dbReference>
<keyword evidence="1" id="KW-0596">Phosphopantetheine</keyword>
<feature type="domain" description="PKS/mFAS DH" evidence="8">
    <location>
        <begin position="192"/>
        <end position="491"/>
    </location>
</feature>
<dbReference type="SUPFAM" id="SSF47336">
    <property type="entry name" value="ACP-like"/>
    <property type="match status" value="1"/>
</dbReference>
<keyword evidence="5" id="KW-0511">Multifunctional enzyme</keyword>
<dbReference type="GO" id="GO:0030639">
    <property type="term" value="P:polyketide biosynthetic process"/>
    <property type="evidence" value="ECO:0007669"/>
    <property type="project" value="UniProtKB-ARBA"/>
</dbReference>
<evidence type="ECO:0000313" key="9">
    <source>
        <dbReference type="EMBL" id="PHH77422.1"/>
    </source>
</evidence>
<dbReference type="OrthoDB" id="329835at2759"/>
<dbReference type="PROSITE" id="PS50075">
    <property type="entry name" value="CARRIER"/>
    <property type="match status" value="1"/>
</dbReference>
<dbReference type="SUPFAM" id="SSF51735">
    <property type="entry name" value="NAD(P)-binding Rossmann-fold domains"/>
    <property type="match status" value="3"/>
</dbReference>
<evidence type="ECO:0000259" key="7">
    <source>
        <dbReference type="PROSITE" id="PS50075"/>
    </source>
</evidence>
<dbReference type="Gene3D" id="3.10.129.110">
    <property type="entry name" value="Polyketide synthase dehydratase"/>
    <property type="match status" value="1"/>
</dbReference>
<dbReference type="InterPro" id="IPR057326">
    <property type="entry name" value="KR_dom"/>
</dbReference>
<dbReference type="GO" id="GO:0016491">
    <property type="term" value="F:oxidoreductase activity"/>
    <property type="evidence" value="ECO:0007669"/>
    <property type="project" value="UniProtKB-KW"/>
</dbReference>
<dbReference type="InterPro" id="IPR006162">
    <property type="entry name" value="Ppantetheine_attach_site"/>
</dbReference>
<dbReference type="SUPFAM" id="SSF52151">
    <property type="entry name" value="FabD/lysophospholipase-like"/>
    <property type="match status" value="1"/>
</dbReference>
<dbReference type="InterPro" id="IPR049900">
    <property type="entry name" value="PKS_mFAS_DH"/>
</dbReference>
<sequence length="1548" mass="167471">MAPVAARYEPLVRAPRALRKPAPPLPTSARMVSSVTAAMVEPHAVIDEAYWSANLRSPVLFNQALQTLLASPDFAHVDVLVEIGPHSALAGPIKQIKAAVHADRIDYLPTLLRNSDSAVQLLNLAGHMFLRGYPLDMDRVAHAYADQTPVRGKPVRGATIVDLPPYQWNYTRPYWAESRTSREHRHPRFPRHDVLGQLTLGGSLAEPTWRNVLRVRDLPWLRHHHLGGESVFPAAGYFAMAIEAVRQLNELTTHPLAVESFVLRDLSIKTALVTPDDDDGIEVLLSMRPSPHANAWWDWSVSSVDADRLSKDHMSGSIAINARPRGKPPRPVPDFPQRASGKAWNDALRQVGFDYGPTFQDMDNVRFDGKSYQAAATTNIKHVVDHALGESRYVLHPASIDSALQLCIAAIYAGRTNAMDCGVVPVQVDEVAIWPPTDSQLQAAKANIYATVHSRGIRTSESNLQMTAADGEMVMEIVNMRATTYEAAVPQKPDSALDDAPYGTMAWRPDFDTLANRHALSVPHLVDMALFKYPAFKTAELGTKHAADILANNPHASYTAVVGSHHDAELAKLAIAGFHNAKVVQVDANEELSAQGLNHHSFDIVIAQGPDALASKMASLAKPNSSPVSSGVSIFNAVEAKPTPNEHSVQLVYRATQASIVASVKTALEALGWHVTVSSLEQCIHHNIAPHVIMLADFESCLLFTVSPGEFAAIKTIIAETSSLLWVTTSALLHGKKPEQAMVSGLARSLTAEQASLDFRVLDIDVDSVDTDLMVASISKVAQLQATKAEEVPEREFCLSNGKTYISRLARNDQLNSLYTCADKPEPNMFTPGDCISGRVLKGKVVFQEQQRIETIQPGHVEVQVHVSGLTKEGVLVVSGSDYSTKFSHEIGGLVTRVGPGVESLAVGDRVAGFSLGCFDSYQQVPAAMLFKLKPDDDMNLITRSIVSYATTLYGMQTLGRTKKGDVVLVLNKSGFSGAAAIKFSRLVGAVPYAVAKTDDEAHYLESQLGLDPKCIIRASDGLVSERLAQLTNGHGADLVFSAGSVDAGDAREAWRCIAPFGRFIDSGRKDILGRHILDGLPVKRGASYIPFDILHVCESHPEQLTALLPTIVDHVRKGSSACLGAIHPLHLADLDQAISTFSDAFGAAKSFVEYRASDKPIQVLPARSKLQFRSDATYLLVGGLGGLGRSLTSWMMESGARRFVFLSRSAADAPSAAKLVKDLESAGATVDVVRGDATSLQDVERAVSQVPSEHPIKGVVHAAMVLRDGLFHSMTYESWKQSTQPKVLGAQNLDRVLSKQQLDFFIMTSSVSGILGTPGQSSYAAANAYLDSLARHRHSKGNVATSAVLPMVLGVGVVAENSQLEEALKRKGVYGVDEEDLLQSFEASVVSQKLHSVPDHVVVGLDPAKLQRVVNDETATDIFWLQDSRFSHAVHAINSSADDPTSSGGQSILATIKAAASLAEAVTAVNEHFVDKLARMLMLDPEDVNPEAGSIASYGIDSMIGAELRNWIFKEYRMDVPFQQLLGPTLTIAKFASQVCAANGKEE</sequence>
<dbReference type="Pfam" id="PF00698">
    <property type="entry name" value="Acyl_transf_1"/>
    <property type="match status" value="1"/>
</dbReference>
<proteinExistence type="predicted"/>
<evidence type="ECO:0000256" key="3">
    <source>
        <dbReference type="ARBA" id="ARBA00022679"/>
    </source>
</evidence>
<dbReference type="InterPro" id="IPR014043">
    <property type="entry name" value="Acyl_transferase_dom"/>
</dbReference>
<feature type="region of interest" description="N-terminal hotdog fold" evidence="6">
    <location>
        <begin position="192"/>
        <end position="325"/>
    </location>
</feature>
<dbReference type="SMART" id="SM00827">
    <property type="entry name" value="PKS_AT"/>
    <property type="match status" value="1"/>
</dbReference>
<evidence type="ECO:0000256" key="6">
    <source>
        <dbReference type="PROSITE-ProRule" id="PRU01363"/>
    </source>
</evidence>
<organism evidence="9 10">
    <name type="scientific">Ophiocordyceps australis</name>
    <dbReference type="NCBI Taxonomy" id="1399860"/>
    <lineage>
        <taxon>Eukaryota</taxon>
        <taxon>Fungi</taxon>
        <taxon>Dikarya</taxon>
        <taxon>Ascomycota</taxon>
        <taxon>Pezizomycotina</taxon>
        <taxon>Sordariomycetes</taxon>
        <taxon>Hypocreomycetidae</taxon>
        <taxon>Hypocreales</taxon>
        <taxon>Ophiocordycipitaceae</taxon>
        <taxon>Ophiocordyceps</taxon>
    </lineage>
</organism>
<reference evidence="9 10" key="1">
    <citation type="submission" date="2017-06" db="EMBL/GenBank/DDBJ databases">
        <title>Ant-infecting Ophiocordyceps genomes reveal a high diversity of potential behavioral manipulation genes and a possible major role for enterotoxins.</title>
        <authorList>
            <person name="De Bekker C."/>
            <person name="Evans H.C."/>
            <person name="Brachmann A."/>
            <person name="Hughes D.P."/>
        </authorList>
    </citation>
    <scope>NUCLEOTIDE SEQUENCE [LARGE SCALE GENOMIC DNA]</scope>
    <source>
        <strain evidence="9 10">1348a</strain>
    </source>
</reference>
<evidence type="ECO:0000256" key="1">
    <source>
        <dbReference type="ARBA" id="ARBA00022450"/>
    </source>
</evidence>
<keyword evidence="10" id="KW-1185">Reference proteome</keyword>
<dbReference type="InterPro" id="IPR020807">
    <property type="entry name" value="PKS_DH"/>
</dbReference>
<dbReference type="SMART" id="SM00822">
    <property type="entry name" value="PKS_KR"/>
    <property type="match status" value="1"/>
</dbReference>
<dbReference type="InterPro" id="IPR013154">
    <property type="entry name" value="ADH-like_N"/>
</dbReference>
<protein>
    <submittedName>
        <fullName evidence="9">Uncharacterized protein</fullName>
    </submittedName>
</protein>
<name>A0A2C5ZCG4_9HYPO</name>
<evidence type="ECO:0000256" key="2">
    <source>
        <dbReference type="ARBA" id="ARBA00022553"/>
    </source>
</evidence>
<dbReference type="Gene3D" id="3.40.50.720">
    <property type="entry name" value="NAD(P)-binding Rossmann-like Domain"/>
    <property type="match status" value="3"/>
</dbReference>
<dbReference type="InterPro" id="IPR036736">
    <property type="entry name" value="ACP-like_sf"/>
</dbReference>
<dbReference type="SUPFAM" id="SSF50129">
    <property type="entry name" value="GroES-like"/>
    <property type="match status" value="1"/>
</dbReference>
<keyword evidence="2" id="KW-0597">Phosphoprotein</keyword>
<dbReference type="Pfam" id="PF14765">
    <property type="entry name" value="PS-DH"/>
    <property type="match status" value="1"/>
</dbReference>
<gene>
    <name evidence="9" type="ORF">CDD82_3505</name>
</gene>
<dbReference type="Pfam" id="PF08240">
    <property type="entry name" value="ADH_N"/>
    <property type="match status" value="1"/>
</dbReference>